<feature type="compositionally biased region" description="Low complexity" evidence="8">
    <location>
        <begin position="498"/>
        <end position="513"/>
    </location>
</feature>
<keyword evidence="5 7" id="KW-0320">Glycogen biosynthesis</keyword>
<dbReference type="InterPro" id="IPR008631">
    <property type="entry name" value="Glycogen_synth"/>
</dbReference>
<dbReference type="Proteomes" id="UP000007797">
    <property type="component" value="Unassembled WGS sequence"/>
</dbReference>
<dbReference type="OrthoDB" id="6335297at2759"/>
<dbReference type="STRING" id="1054147.F4PT62"/>
<comment type="function">
    <text evidence="7">Transfers the glycosyl residue from UDP-Glc to the non-reducing end of alpha-1,4-glucan.</text>
</comment>
<feature type="region of interest" description="Disordered" evidence="8">
    <location>
        <begin position="490"/>
        <end position="513"/>
    </location>
</feature>
<dbReference type="EC" id="2.4.1.11" evidence="7"/>
<keyword evidence="10" id="KW-1185">Reference proteome</keyword>
<feature type="region of interest" description="Disordered" evidence="8">
    <location>
        <begin position="260"/>
        <end position="291"/>
    </location>
</feature>
<dbReference type="AlphaFoldDB" id="F4PT62"/>
<dbReference type="PANTHER" id="PTHR10176">
    <property type="entry name" value="GLYCOGEN SYNTHASE"/>
    <property type="match status" value="1"/>
</dbReference>
<evidence type="ECO:0000256" key="8">
    <source>
        <dbReference type="SAM" id="MobiDB-lite"/>
    </source>
</evidence>
<feature type="compositionally biased region" description="Low complexity" evidence="8">
    <location>
        <begin position="359"/>
        <end position="445"/>
    </location>
</feature>
<name>F4PT62_CACFS</name>
<evidence type="ECO:0000256" key="2">
    <source>
        <dbReference type="ARBA" id="ARBA00010686"/>
    </source>
</evidence>
<dbReference type="KEGG" id="dfa:DFA_00663"/>
<dbReference type="GO" id="GO:0005978">
    <property type="term" value="P:glycogen biosynthetic process"/>
    <property type="evidence" value="ECO:0007669"/>
    <property type="project" value="UniProtKB-UniPathway"/>
</dbReference>
<comment type="catalytic activity">
    <reaction evidence="6">
        <text>[(1-&gt;4)-alpha-D-glucosyl](n) + UDP-alpha-D-glucose = [(1-&gt;4)-alpha-D-glucosyl](n+1) + UDP + H(+)</text>
        <dbReference type="Rhea" id="RHEA:18549"/>
        <dbReference type="Rhea" id="RHEA-COMP:9584"/>
        <dbReference type="Rhea" id="RHEA-COMP:9587"/>
        <dbReference type="ChEBI" id="CHEBI:15378"/>
        <dbReference type="ChEBI" id="CHEBI:15444"/>
        <dbReference type="ChEBI" id="CHEBI:58223"/>
        <dbReference type="ChEBI" id="CHEBI:58885"/>
        <dbReference type="EC" id="2.4.1.11"/>
    </reaction>
    <physiologicalReaction direction="left-to-right" evidence="6">
        <dbReference type="Rhea" id="RHEA:18550"/>
    </physiologicalReaction>
</comment>
<feature type="compositionally biased region" description="Basic and acidic residues" evidence="8">
    <location>
        <begin position="338"/>
        <end position="349"/>
    </location>
</feature>
<evidence type="ECO:0000256" key="3">
    <source>
        <dbReference type="ARBA" id="ARBA00022676"/>
    </source>
</evidence>
<keyword evidence="4 7" id="KW-0808">Transferase</keyword>
<feature type="compositionally biased region" description="Low complexity" evidence="8">
    <location>
        <begin position="260"/>
        <end position="287"/>
    </location>
</feature>
<sequence length="513" mass="56361">MPSKTNNFNVESLKGQSHIRDMRRTCNAVVESMGDRLFDATSRGKNITFEELLTQEDLIMLKRRIFALKQRPTLPPIVTHNMVDDLNDPILNHLRRIKMFNAPQDRVKIIYHPEFLNSTNPLIPLDYTDFVRACHLGIFVSYYEPWGYTPSECTVLGVPSVTSNLTGFANYMRRGLSDPDSKGIYIVDRRFKSPEESVDQLTQYLFNFCQLDRRQRIELRNRTEKLSELLDWRTLGKYYVQARSMAFDRAFPSLSTTIDTTSTTTTTTTTSTISPTTTLLSTTPSLSNMRPSSPLNIPTITTTQPAVVVQPTAVVQPVVTQSQPIAISTTASAPKSTTKPEPEKEKEKIVVGSSPKQIPSNPTPSSTPTKSVTINNNNNSNNNNNNSSNNVPIKPTVVTSSFSTPSSTTTSVTESASPDITAKKPTTTSAAPPAAANTTTTTKPSTSLLTASLLSLGNKQPVQDQSTTTKPPVYPATTVVQPTVVPTILKKEEPQVTPSSPIKSSPAKPIIKK</sequence>
<feature type="region of interest" description="Disordered" evidence="8">
    <location>
        <begin position="329"/>
        <end position="445"/>
    </location>
</feature>
<dbReference type="Gene3D" id="3.40.50.2000">
    <property type="entry name" value="Glycogen Phosphorylase B"/>
    <property type="match status" value="1"/>
</dbReference>
<dbReference type="GO" id="GO:0004373">
    <property type="term" value="F:alpha-1,4-glucan glucosyltransferase (UDP-glucose donor) activity"/>
    <property type="evidence" value="ECO:0007669"/>
    <property type="project" value="UniProtKB-EC"/>
</dbReference>
<proteinExistence type="inferred from homology"/>
<protein>
    <recommendedName>
        <fullName evidence="7">Glycogen [starch] synthase</fullName>
        <ecNumber evidence="7">2.4.1.11</ecNumber>
    </recommendedName>
</protein>
<dbReference type="SUPFAM" id="SSF53756">
    <property type="entry name" value="UDP-Glycosyltransferase/glycogen phosphorylase"/>
    <property type="match status" value="1"/>
</dbReference>
<dbReference type="FunFam" id="3.40.50.2000:FF:000014">
    <property type="entry name" value="Glycogen [starch] synthase"/>
    <property type="match status" value="1"/>
</dbReference>
<accession>F4PT62</accession>
<dbReference type="GeneID" id="14873967"/>
<dbReference type="RefSeq" id="XP_004358648.1">
    <property type="nucleotide sequence ID" value="XM_004358591.1"/>
</dbReference>
<comment type="pathway">
    <text evidence="1 7">Glycan biosynthesis; glycogen biosynthesis.</text>
</comment>
<organism evidence="9 10">
    <name type="scientific">Cavenderia fasciculata</name>
    <name type="common">Slime mold</name>
    <name type="synonym">Dictyostelium fasciculatum</name>
    <dbReference type="NCBI Taxonomy" id="261658"/>
    <lineage>
        <taxon>Eukaryota</taxon>
        <taxon>Amoebozoa</taxon>
        <taxon>Evosea</taxon>
        <taxon>Eumycetozoa</taxon>
        <taxon>Dictyostelia</taxon>
        <taxon>Acytosteliales</taxon>
        <taxon>Cavenderiaceae</taxon>
        <taxon>Cavenderia</taxon>
    </lineage>
</organism>
<evidence type="ECO:0000256" key="4">
    <source>
        <dbReference type="ARBA" id="ARBA00022679"/>
    </source>
</evidence>
<comment type="similarity">
    <text evidence="2 7">Belongs to the glycosyltransferase 3 family.</text>
</comment>
<evidence type="ECO:0000256" key="6">
    <source>
        <dbReference type="ARBA" id="ARBA00047345"/>
    </source>
</evidence>
<dbReference type="EMBL" id="GL883010">
    <property type="protein sequence ID" value="EGG20798.1"/>
    <property type="molecule type" value="Genomic_DNA"/>
</dbReference>
<gene>
    <name evidence="9" type="primary">glcS</name>
    <name evidence="9" type="ORF">DFA_00663</name>
</gene>
<evidence type="ECO:0000256" key="1">
    <source>
        <dbReference type="ARBA" id="ARBA00004964"/>
    </source>
</evidence>
<dbReference type="PANTHER" id="PTHR10176:SF3">
    <property type="entry name" value="GLYCOGEN [STARCH] SYNTHASE"/>
    <property type="match status" value="1"/>
</dbReference>
<dbReference type="GO" id="GO:0005737">
    <property type="term" value="C:cytoplasm"/>
    <property type="evidence" value="ECO:0007669"/>
    <property type="project" value="TreeGrafter"/>
</dbReference>
<dbReference type="Pfam" id="PF05693">
    <property type="entry name" value="Glycogen_syn"/>
    <property type="match status" value="1"/>
</dbReference>
<keyword evidence="3 7" id="KW-0328">Glycosyltransferase</keyword>
<evidence type="ECO:0000313" key="10">
    <source>
        <dbReference type="Proteomes" id="UP000007797"/>
    </source>
</evidence>
<evidence type="ECO:0000313" key="9">
    <source>
        <dbReference type="EMBL" id="EGG20798.1"/>
    </source>
</evidence>
<evidence type="ECO:0000256" key="5">
    <source>
        <dbReference type="ARBA" id="ARBA00023056"/>
    </source>
</evidence>
<reference evidence="10" key="1">
    <citation type="journal article" date="2011" name="Genome Res.">
        <title>Phylogeny-wide analysis of social amoeba genomes highlights ancient origins for complex intercellular communication.</title>
        <authorList>
            <person name="Heidel A.J."/>
            <person name="Lawal H.M."/>
            <person name="Felder M."/>
            <person name="Schilde C."/>
            <person name="Helps N.R."/>
            <person name="Tunggal B."/>
            <person name="Rivero F."/>
            <person name="John U."/>
            <person name="Schleicher M."/>
            <person name="Eichinger L."/>
            <person name="Platzer M."/>
            <person name="Noegel A.A."/>
            <person name="Schaap P."/>
            <person name="Gloeckner G."/>
        </authorList>
    </citation>
    <scope>NUCLEOTIDE SEQUENCE [LARGE SCALE GENOMIC DNA]</scope>
    <source>
        <strain evidence="10">SH3</strain>
    </source>
</reference>
<evidence type="ECO:0000256" key="7">
    <source>
        <dbReference type="RuleBase" id="RU363104"/>
    </source>
</evidence>
<dbReference type="UniPathway" id="UPA00164"/>